<accession>A0A1Q8Q350</accession>
<dbReference type="InterPro" id="IPR018028">
    <property type="entry name" value="Catalase"/>
</dbReference>
<evidence type="ECO:0000256" key="3">
    <source>
        <dbReference type="ARBA" id="ARBA00022617"/>
    </source>
</evidence>
<dbReference type="EMBL" id="MSDU01000031">
    <property type="protein sequence ID" value="OLN21770.1"/>
    <property type="molecule type" value="Genomic_DNA"/>
</dbReference>
<dbReference type="GO" id="GO:0004096">
    <property type="term" value="F:catalase activity"/>
    <property type="evidence" value="ECO:0007669"/>
    <property type="project" value="InterPro"/>
</dbReference>
<evidence type="ECO:0000256" key="8">
    <source>
        <dbReference type="PIRSR" id="PIRSR000296-1"/>
    </source>
</evidence>
<keyword evidence="12" id="KW-1185">Reference proteome</keyword>
<evidence type="ECO:0000256" key="1">
    <source>
        <dbReference type="ARBA" id="ARBA00005329"/>
    </source>
</evidence>
<keyword evidence="3 7" id="KW-0349">Heme</keyword>
<dbReference type="InterPro" id="IPR024168">
    <property type="entry name" value="Catalase_SrpA-type_pred"/>
</dbReference>
<feature type="active site" evidence="8">
    <location>
        <position position="30"/>
    </location>
</feature>
<reference evidence="11 12" key="1">
    <citation type="submission" date="2016-12" db="EMBL/GenBank/DDBJ databases">
        <title>Domibacillus antri genome sequencing.</title>
        <authorList>
            <person name="Verma A."/>
            <person name="Krishnamurthi S."/>
        </authorList>
    </citation>
    <scope>NUCLEOTIDE SEQUENCE [LARGE SCALE GENOMIC DNA]</scope>
    <source>
        <strain evidence="11 12">XD80</strain>
    </source>
</reference>
<name>A0A1Q8Q350_9BACI</name>
<feature type="domain" description="Catalase core" evidence="10">
    <location>
        <begin position="1"/>
        <end position="303"/>
    </location>
</feature>
<evidence type="ECO:0000259" key="10">
    <source>
        <dbReference type="SMART" id="SM01060"/>
    </source>
</evidence>
<gene>
    <name evidence="11" type="ORF">BTO30_12995</name>
</gene>
<dbReference type="PROSITE" id="PS51402">
    <property type="entry name" value="CATALASE_3"/>
    <property type="match status" value="1"/>
</dbReference>
<evidence type="ECO:0000313" key="11">
    <source>
        <dbReference type="EMBL" id="OLN21770.1"/>
    </source>
</evidence>
<comment type="function">
    <text evidence="7">Has an organic peroxide-dependent peroxidase activity.</text>
</comment>
<evidence type="ECO:0000313" key="12">
    <source>
        <dbReference type="Proteomes" id="UP000185568"/>
    </source>
</evidence>
<evidence type="ECO:0000256" key="7">
    <source>
        <dbReference type="PIRNR" id="PIRNR000296"/>
    </source>
</evidence>
<dbReference type="GO" id="GO:0020037">
    <property type="term" value="F:heme binding"/>
    <property type="evidence" value="ECO:0007669"/>
    <property type="project" value="InterPro"/>
</dbReference>
<comment type="caution">
    <text evidence="11">The sequence shown here is derived from an EMBL/GenBank/DDBJ whole genome shotgun (WGS) entry which is preliminary data.</text>
</comment>
<dbReference type="InterPro" id="IPR020835">
    <property type="entry name" value="Catalase_sf"/>
</dbReference>
<dbReference type="AlphaFoldDB" id="A0A1Q8Q350"/>
<dbReference type="EC" id="1.11.1.-" evidence="7"/>
<organism evidence="11 12">
    <name type="scientific">Domibacillus antri</name>
    <dbReference type="NCBI Taxonomy" id="1714264"/>
    <lineage>
        <taxon>Bacteria</taxon>
        <taxon>Bacillati</taxon>
        <taxon>Bacillota</taxon>
        <taxon>Bacilli</taxon>
        <taxon>Bacillales</taxon>
        <taxon>Bacillaceae</taxon>
        <taxon>Domibacillus</taxon>
    </lineage>
</organism>
<dbReference type="Proteomes" id="UP000185568">
    <property type="component" value="Unassembled WGS sequence"/>
</dbReference>
<keyword evidence="5 7" id="KW-0560">Oxidoreductase</keyword>
<comment type="similarity">
    <text evidence="1 7">Belongs to the catalase family.</text>
</comment>
<evidence type="ECO:0000256" key="4">
    <source>
        <dbReference type="ARBA" id="ARBA00022723"/>
    </source>
</evidence>
<proteinExistence type="inferred from homology"/>
<dbReference type="InterPro" id="IPR011614">
    <property type="entry name" value="Catalase_core"/>
</dbReference>
<dbReference type="GO" id="GO:0042542">
    <property type="term" value="P:response to hydrogen peroxide"/>
    <property type="evidence" value="ECO:0007669"/>
    <property type="project" value="TreeGrafter"/>
</dbReference>
<dbReference type="Gene3D" id="2.40.180.10">
    <property type="entry name" value="Catalase core domain"/>
    <property type="match status" value="1"/>
</dbReference>
<dbReference type="GO" id="GO:0005737">
    <property type="term" value="C:cytoplasm"/>
    <property type="evidence" value="ECO:0007669"/>
    <property type="project" value="TreeGrafter"/>
</dbReference>
<dbReference type="PANTHER" id="PTHR11465:SF9">
    <property type="entry name" value="CATALASE"/>
    <property type="match status" value="1"/>
</dbReference>
<dbReference type="SMART" id="SM01060">
    <property type="entry name" value="Catalase"/>
    <property type="match status" value="1"/>
</dbReference>
<dbReference type="SUPFAM" id="SSF56634">
    <property type="entry name" value="Heme-dependent catalase-like"/>
    <property type="match status" value="1"/>
</dbReference>
<evidence type="ECO:0000256" key="6">
    <source>
        <dbReference type="ARBA" id="ARBA00023004"/>
    </source>
</evidence>
<dbReference type="Gene3D" id="1.20.1280.120">
    <property type="match status" value="1"/>
</dbReference>
<dbReference type="GO" id="GO:0042744">
    <property type="term" value="P:hydrogen peroxide catabolic process"/>
    <property type="evidence" value="ECO:0007669"/>
    <property type="project" value="TreeGrafter"/>
</dbReference>
<keyword evidence="4 7" id="KW-0479">Metal-binding</keyword>
<keyword evidence="6 7" id="KW-0408">Iron</keyword>
<dbReference type="RefSeq" id="WP_075399153.1">
    <property type="nucleotide sequence ID" value="NZ_MSDU01000031.1"/>
</dbReference>
<dbReference type="PANTHER" id="PTHR11465">
    <property type="entry name" value="CATALASE"/>
    <property type="match status" value="1"/>
</dbReference>
<dbReference type="CDD" id="cd08153">
    <property type="entry name" value="srpA_like"/>
    <property type="match status" value="1"/>
</dbReference>
<feature type="binding site" description="axial binding residue" evidence="9">
    <location>
        <position position="292"/>
    </location>
    <ligand>
        <name>heme</name>
        <dbReference type="ChEBI" id="CHEBI:30413"/>
    </ligand>
    <ligandPart>
        <name>Fe</name>
        <dbReference type="ChEBI" id="CHEBI:18248"/>
    </ligandPart>
</feature>
<dbReference type="STRING" id="1714264.BTO30_12995"/>
<evidence type="ECO:0000256" key="5">
    <source>
        <dbReference type="ARBA" id="ARBA00023002"/>
    </source>
</evidence>
<evidence type="ECO:0000256" key="2">
    <source>
        <dbReference type="ARBA" id="ARBA00022559"/>
    </source>
</evidence>
<keyword evidence="2 7" id="KW-0575">Peroxidase</keyword>
<dbReference type="Pfam" id="PF00199">
    <property type="entry name" value="Catalase"/>
    <property type="match status" value="1"/>
</dbReference>
<sequence length="303" mass="34429">MEQNKPELAKKAIDLIEHIAGTHPGYRRAHAKGIYCEAVFTPNGHASPYTTAAHLQKEKVKAIVRFSDSSPNPNMVDMFSPVKGMSVQFQLPDGKAANLVGVTVPVFITKTPEAFVEILSVMEKKPGPRDLLRMFIQYPESRAAFRIIKNTRPFISYSTSRYYPIHTFYFVNEAGEKQPVKYEWEPDDTWNCAAKREAAVHPADYLEAELTRRFLKGPIDFNLTVILGEESDPVDDSTAAWPKERQKITIGHLSIMRKLDYMEENIVFDPTVVPQGIMCTDDPVLRFRSEAYAVSFERRLKGQ</sequence>
<evidence type="ECO:0000256" key="9">
    <source>
        <dbReference type="PIRSR" id="PIRSR000296-2"/>
    </source>
</evidence>
<protein>
    <recommendedName>
        <fullName evidence="7">Catalase-related peroxidase</fullName>
        <ecNumber evidence="7">1.11.1.-</ecNumber>
    </recommendedName>
</protein>
<dbReference type="GO" id="GO:0046872">
    <property type="term" value="F:metal ion binding"/>
    <property type="evidence" value="ECO:0007669"/>
    <property type="project" value="UniProtKB-KW"/>
</dbReference>
<comment type="cofactor">
    <cofactor evidence="7">
        <name>heme</name>
        <dbReference type="ChEBI" id="CHEBI:30413"/>
    </cofactor>
</comment>
<dbReference type="PIRSF" id="PIRSF000296">
    <property type="entry name" value="SrpA"/>
    <property type="match status" value="1"/>
</dbReference>
<dbReference type="OrthoDB" id="255727at2"/>